<dbReference type="Gene3D" id="1.10.10.60">
    <property type="entry name" value="Homeodomain-like"/>
    <property type="match status" value="1"/>
</dbReference>
<dbReference type="SUPFAM" id="SSF46689">
    <property type="entry name" value="Homeodomain-like"/>
    <property type="match status" value="1"/>
</dbReference>
<feature type="DNA-binding region" description="Homeobox" evidence="4">
    <location>
        <begin position="27"/>
        <end position="86"/>
    </location>
</feature>
<feature type="compositionally biased region" description="Basic and acidic residues" evidence="6">
    <location>
        <begin position="1158"/>
        <end position="1178"/>
    </location>
</feature>
<dbReference type="InterPro" id="IPR017970">
    <property type="entry name" value="Homeobox_CS"/>
</dbReference>
<feature type="compositionally biased region" description="Low complexity" evidence="6">
    <location>
        <begin position="217"/>
        <end position="227"/>
    </location>
</feature>
<feature type="compositionally biased region" description="Basic and acidic residues" evidence="6">
    <location>
        <begin position="908"/>
        <end position="921"/>
    </location>
</feature>
<dbReference type="InterPro" id="IPR050460">
    <property type="entry name" value="Distal-less_Homeobox_TF"/>
</dbReference>
<feature type="compositionally biased region" description="Polar residues" evidence="6">
    <location>
        <begin position="738"/>
        <end position="747"/>
    </location>
</feature>
<feature type="region of interest" description="Disordered" evidence="6">
    <location>
        <begin position="113"/>
        <end position="133"/>
    </location>
</feature>
<evidence type="ECO:0000256" key="4">
    <source>
        <dbReference type="PROSITE-ProRule" id="PRU00108"/>
    </source>
</evidence>
<comment type="subcellular location">
    <subcellularLocation>
        <location evidence="4 5">Nucleus</location>
    </subcellularLocation>
</comment>
<proteinExistence type="predicted"/>
<dbReference type="InterPro" id="IPR009057">
    <property type="entry name" value="Homeodomain-like_sf"/>
</dbReference>
<accession>A0A388L056</accession>
<evidence type="ECO:0000313" key="9">
    <source>
        <dbReference type="Proteomes" id="UP000265515"/>
    </source>
</evidence>
<gene>
    <name evidence="8" type="ORF">CBR_g20252</name>
</gene>
<dbReference type="GO" id="GO:0000981">
    <property type="term" value="F:DNA-binding transcription factor activity, RNA polymerase II-specific"/>
    <property type="evidence" value="ECO:0007669"/>
    <property type="project" value="InterPro"/>
</dbReference>
<feature type="region of interest" description="Disordered" evidence="6">
    <location>
        <begin position="1"/>
        <end position="29"/>
    </location>
</feature>
<feature type="region of interest" description="Disordered" evidence="6">
    <location>
        <begin position="710"/>
        <end position="753"/>
    </location>
</feature>
<dbReference type="PROSITE" id="PS00027">
    <property type="entry name" value="HOMEOBOX_1"/>
    <property type="match status" value="1"/>
</dbReference>
<feature type="compositionally biased region" description="Gly residues" evidence="6">
    <location>
        <begin position="1006"/>
        <end position="1015"/>
    </location>
</feature>
<feature type="region of interest" description="Disordered" evidence="6">
    <location>
        <begin position="769"/>
        <end position="819"/>
    </location>
</feature>
<feature type="compositionally biased region" description="Polar residues" evidence="6">
    <location>
        <begin position="454"/>
        <end position="463"/>
    </location>
</feature>
<dbReference type="Pfam" id="PF00046">
    <property type="entry name" value="Homeodomain"/>
    <property type="match status" value="1"/>
</dbReference>
<reference evidence="8 9" key="1">
    <citation type="journal article" date="2018" name="Cell">
        <title>The Chara Genome: Secondary Complexity and Implications for Plant Terrestrialization.</title>
        <authorList>
            <person name="Nishiyama T."/>
            <person name="Sakayama H."/>
            <person name="Vries J.D."/>
            <person name="Buschmann H."/>
            <person name="Saint-Marcoux D."/>
            <person name="Ullrich K.K."/>
            <person name="Haas F.B."/>
            <person name="Vanderstraeten L."/>
            <person name="Becker D."/>
            <person name="Lang D."/>
            <person name="Vosolsobe S."/>
            <person name="Rombauts S."/>
            <person name="Wilhelmsson P.K.I."/>
            <person name="Janitza P."/>
            <person name="Kern R."/>
            <person name="Heyl A."/>
            <person name="Rumpler F."/>
            <person name="Villalobos L.I.A.C."/>
            <person name="Clay J.M."/>
            <person name="Skokan R."/>
            <person name="Toyoda A."/>
            <person name="Suzuki Y."/>
            <person name="Kagoshima H."/>
            <person name="Schijlen E."/>
            <person name="Tajeshwar N."/>
            <person name="Catarino B."/>
            <person name="Hetherington A.J."/>
            <person name="Saltykova A."/>
            <person name="Bonnot C."/>
            <person name="Breuninger H."/>
            <person name="Symeonidi A."/>
            <person name="Radhakrishnan G.V."/>
            <person name="Van Nieuwerburgh F."/>
            <person name="Deforce D."/>
            <person name="Chang C."/>
            <person name="Karol K.G."/>
            <person name="Hedrich R."/>
            <person name="Ulvskov P."/>
            <person name="Glockner G."/>
            <person name="Delwiche C.F."/>
            <person name="Petrasek J."/>
            <person name="Van de Peer Y."/>
            <person name="Friml J."/>
            <person name="Beilby M."/>
            <person name="Dolan L."/>
            <person name="Kohara Y."/>
            <person name="Sugano S."/>
            <person name="Fujiyama A."/>
            <person name="Delaux P.-M."/>
            <person name="Quint M."/>
            <person name="TheiBen G."/>
            <person name="Hagemann M."/>
            <person name="Harholt J."/>
            <person name="Dunand C."/>
            <person name="Zachgo S."/>
            <person name="Langdale J."/>
            <person name="Maumus F."/>
            <person name="Straeten D.V.D."/>
            <person name="Gould S.B."/>
            <person name="Rensing S.A."/>
        </authorList>
    </citation>
    <scope>NUCLEOTIDE SEQUENCE [LARGE SCALE GENOMIC DNA]</scope>
    <source>
        <strain evidence="8 9">S276</strain>
    </source>
</reference>
<evidence type="ECO:0000256" key="2">
    <source>
        <dbReference type="ARBA" id="ARBA00023155"/>
    </source>
</evidence>
<feature type="region of interest" description="Disordered" evidence="6">
    <location>
        <begin position="1056"/>
        <end position="1178"/>
    </location>
</feature>
<feature type="region of interest" description="Disordered" evidence="6">
    <location>
        <begin position="195"/>
        <end position="250"/>
    </location>
</feature>
<feature type="region of interest" description="Disordered" evidence="6">
    <location>
        <begin position="147"/>
        <end position="182"/>
    </location>
</feature>
<dbReference type="AlphaFoldDB" id="A0A388L056"/>
<dbReference type="Gramene" id="GBG75622">
    <property type="protein sequence ID" value="GBG75622"/>
    <property type="gene ID" value="CBR_g20252"/>
</dbReference>
<feature type="region of interest" description="Disordered" evidence="6">
    <location>
        <begin position="339"/>
        <end position="377"/>
    </location>
</feature>
<dbReference type="PANTHER" id="PTHR24327:SF41">
    <property type="entry name" value="BRAIN-SPECIFIC HOMEOBOX PROTEIN"/>
    <property type="match status" value="1"/>
</dbReference>
<keyword evidence="9" id="KW-1185">Reference proteome</keyword>
<dbReference type="PANTHER" id="PTHR24327">
    <property type="entry name" value="HOMEOBOX PROTEIN"/>
    <property type="match status" value="1"/>
</dbReference>
<organism evidence="8 9">
    <name type="scientific">Chara braunii</name>
    <name type="common">Braun's stonewort</name>
    <dbReference type="NCBI Taxonomy" id="69332"/>
    <lineage>
        <taxon>Eukaryota</taxon>
        <taxon>Viridiplantae</taxon>
        <taxon>Streptophyta</taxon>
        <taxon>Charophyceae</taxon>
        <taxon>Charales</taxon>
        <taxon>Characeae</taxon>
        <taxon>Chara</taxon>
    </lineage>
</organism>
<keyword evidence="1 4" id="KW-0238">DNA-binding</keyword>
<dbReference type="STRING" id="69332.A0A388L056"/>
<feature type="compositionally biased region" description="Low complexity" evidence="6">
    <location>
        <begin position="929"/>
        <end position="941"/>
    </location>
</feature>
<feature type="region of interest" description="Disordered" evidence="6">
    <location>
        <begin position="448"/>
        <end position="593"/>
    </location>
</feature>
<dbReference type="PROSITE" id="PS50071">
    <property type="entry name" value="HOMEOBOX_2"/>
    <property type="match status" value="1"/>
</dbReference>
<dbReference type="GO" id="GO:0005634">
    <property type="term" value="C:nucleus"/>
    <property type="evidence" value="ECO:0007669"/>
    <property type="project" value="UniProtKB-SubCell"/>
</dbReference>
<keyword evidence="2 4" id="KW-0371">Homeobox</keyword>
<feature type="compositionally biased region" description="Polar residues" evidence="6">
    <location>
        <begin position="148"/>
        <end position="157"/>
    </location>
</feature>
<feature type="region of interest" description="Disordered" evidence="6">
    <location>
        <begin position="899"/>
        <end position="1034"/>
    </location>
</feature>
<feature type="compositionally biased region" description="Polar residues" evidence="6">
    <location>
        <begin position="485"/>
        <end position="496"/>
    </location>
</feature>
<dbReference type="Proteomes" id="UP000265515">
    <property type="component" value="Unassembled WGS sequence"/>
</dbReference>
<dbReference type="OrthoDB" id="6159439at2759"/>
<sequence length="1178" mass="119826">MRGGASGQGSSKHGEDGGAGGSQGKNPKFNRLRLTDAQKAILEAAFAMGAFPPRELRIELSQKTNMTMEQISTWFQNRRMRLKKPDPSAAQHGGASQTMRSTTVVGGIVPLTTRNHTSGPSPPSGVNSNHQALTNTNSSIKQGLMVPNLNQGANNHTSPHHNENHHGGTVVAFPSSGAGAGTFRHTQAISDMAMRSGEECKDGRSGGEVVGSPALCSTPNSNPTSTGSGLGAGGVSGNNSGGVRGGGGGGNVGGVGAGGIHSLSSERLNPLLRVHKTAIGQPATSPVPLWIPTLAQAQAAAAAAATAAAAEEAEILTSATAAAVSAAAQAGSNVLRHVPSADNTSTAPEGCLASTLVPPAPPPPPAGDSNNVGTRQPPRLPLFSASSLSMSAVVGPIGTPSLSMITSTITTTTLPASSSSSCSASYSISLATSSATAAMVAPLTRTTPVVGGSSERQNVSGPASPSLPRAALVDPSAAALPPAGPQSSLPPTTIASSAKERTSPRHRLLLGSGSGSSLVLSPRLAESAATPVESAATPVEQQRAPDVTPSELNGPMETPDLVPRDESHVGSLGTTGYDKAEGPSPAAGESREQEAVYFSCSAATPAPAAAESKKSIAEGAVGPGSVGSSSPVRMGRPPRISLGLSSVSAAIAPLPPVYSDSACSLPPEVPSLLVHVSTNVHRTLLSRGSALAAQPAATSKDIAAAHAGACAPSSPSVHTSVPAASTSPQAVQIPAASPRSSPTTTVQPLLPSSFATPPISSLAHLDETRHADAASPPPAVETLSAVGKSPPCVVSKSAVQRDGPPPLLVVSPTAPPPPPPPVLATRGLISSLSSDVPAPISPAQENDRKSPQTIVRSPLGHQAMIPVPVSVEGDGARDRQGREKEMDMAVEVTVPHEELPAAATAGRKAGEEYGCGERARGEVSPSHQAASSPSVKPASSPRPNHPVPSAGSPILDRKQEEDGNEEVLPVFRGGNNEAVNVKDRSDGDAFVGVSGSGEHVVKGGRAPAGGEGGGGEAKRVEGDTKGGGYFDLTMTDGGATQQEVKEVAALASLMQREVGKAEQEWGGIRQWCGEGGQQGREEKEEGELDDDEEEEEEERRRLMHDSLRSPEGESNTLLASKDEELGGEGTEGEEQLQLELGKPELSSDGDQEGHRRRLDRDQGEHRQRIEFSLRANSE</sequence>
<dbReference type="GO" id="GO:0000978">
    <property type="term" value="F:RNA polymerase II cis-regulatory region sequence-specific DNA binding"/>
    <property type="evidence" value="ECO:0007669"/>
    <property type="project" value="TreeGrafter"/>
</dbReference>
<dbReference type="InterPro" id="IPR001356">
    <property type="entry name" value="HD"/>
</dbReference>
<feature type="compositionally biased region" description="Pro residues" evidence="6">
    <location>
        <begin position="803"/>
        <end position="819"/>
    </location>
</feature>
<feature type="compositionally biased region" description="Basic and acidic residues" evidence="6">
    <location>
        <begin position="1098"/>
        <end position="1111"/>
    </location>
</feature>
<evidence type="ECO:0000259" key="7">
    <source>
        <dbReference type="PROSITE" id="PS50071"/>
    </source>
</evidence>
<comment type="caution">
    <text evidence="8">The sequence shown here is derived from an EMBL/GenBank/DDBJ whole genome shotgun (WGS) entry which is preliminary data.</text>
</comment>
<feature type="compositionally biased region" description="Gly residues" evidence="6">
    <location>
        <begin position="228"/>
        <end position="250"/>
    </location>
</feature>
<evidence type="ECO:0000256" key="5">
    <source>
        <dbReference type="RuleBase" id="RU000682"/>
    </source>
</evidence>
<name>A0A388L056_CHABU</name>
<feature type="compositionally biased region" description="Low complexity" evidence="6">
    <location>
        <begin position="509"/>
        <end position="524"/>
    </location>
</feature>
<dbReference type="SMART" id="SM00389">
    <property type="entry name" value="HOX"/>
    <property type="match status" value="1"/>
</dbReference>
<evidence type="ECO:0000256" key="6">
    <source>
        <dbReference type="SAM" id="MobiDB-lite"/>
    </source>
</evidence>
<protein>
    <recommendedName>
        <fullName evidence="7">Homeobox domain-containing protein</fullName>
    </recommendedName>
</protein>
<evidence type="ECO:0000313" key="8">
    <source>
        <dbReference type="EMBL" id="GBG75622.1"/>
    </source>
</evidence>
<feature type="compositionally biased region" description="Basic and acidic residues" evidence="6">
    <location>
        <begin position="196"/>
        <end position="205"/>
    </location>
</feature>
<dbReference type="EMBL" id="BFEA01000228">
    <property type="protein sequence ID" value="GBG75622.1"/>
    <property type="molecule type" value="Genomic_DNA"/>
</dbReference>
<dbReference type="CDD" id="cd00086">
    <property type="entry name" value="homeodomain"/>
    <property type="match status" value="1"/>
</dbReference>
<feature type="compositionally biased region" description="Acidic residues" evidence="6">
    <location>
        <begin position="1084"/>
        <end position="1097"/>
    </location>
</feature>
<keyword evidence="3 4" id="KW-0539">Nucleus</keyword>
<feature type="compositionally biased region" description="Polar residues" evidence="6">
    <location>
        <begin position="713"/>
        <end position="730"/>
    </location>
</feature>
<evidence type="ECO:0000256" key="1">
    <source>
        <dbReference type="ARBA" id="ARBA00023125"/>
    </source>
</evidence>
<evidence type="ECO:0000256" key="3">
    <source>
        <dbReference type="ARBA" id="ARBA00023242"/>
    </source>
</evidence>
<feature type="domain" description="Homeobox" evidence="7">
    <location>
        <begin position="25"/>
        <end position="85"/>
    </location>
</feature>